<evidence type="ECO:0000313" key="4">
    <source>
        <dbReference type="Proteomes" id="UP000247772"/>
    </source>
</evidence>
<dbReference type="Pfam" id="PF08808">
    <property type="entry name" value="RES"/>
    <property type="match status" value="1"/>
</dbReference>
<evidence type="ECO:0000259" key="1">
    <source>
        <dbReference type="SMART" id="SM00953"/>
    </source>
</evidence>
<evidence type="ECO:0000313" key="2">
    <source>
        <dbReference type="EMBL" id="MBB2932583.1"/>
    </source>
</evidence>
<reference evidence="3 4" key="1">
    <citation type="submission" date="2018-06" db="EMBL/GenBank/DDBJ databases">
        <title>Genomic Encyclopedia of Type Strains, Phase IV (KMG-V): Genome sequencing to study the core and pangenomes of soil and plant-associated prokaryotes.</title>
        <authorList>
            <person name="Whitman W."/>
        </authorList>
    </citation>
    <scope>NUCLEOTIDE SEQUENCE [LARGE SCALE GENOMIC DNA]</scope>
    <source>
        <strain evidence="3 4">SRCL-318</strain>
        <strain evidence="2 5">SRMrh-85</strain>
    </source>
</reference>
<dbReference type="Proteomes" id="UP000533533">
    <property type="component" value="Unassembled WGS sequence"/>
</dbReference>
<dbReference type="EMBL" id="JACHVZ010000029">
    <property type="protein sequence ID" value="MBB2932583.1"/>
    <property type="molecule type" value="Genomic_DNA"/>
</dbReference>
<comment type="caution">
    <text evidence="3">The sequence shown here is derived from an EMBL/GenBank/DDBJ whole genome shotgun (WGS) entry which is preliminary data.</text>
</comment>
<name>A0A2U0ZTM3_9BURK</name>
<keyword evidence="5" id="KW-1185">Reference proteome</keyword>
<dbReference type="InterPro" id="IPR014914">
    <property type="entry name" value="RES_dom"/>
</dbReference>
<protein>
    <submittedName>
        <fullName evidence="3">RES domain-containing protein</fullName>
    </submittedName>
</protein>
<accession>A0A2U0ZTM3</accession>
<dbReference type="AlphaFoldDB" id="A0A2U0ZTM3"/>
<evidence type="ECO:0000313" key="3">
    <source>
        <dbReference type="EMBL" id="PYE21551.1"/>
    </source>
</evidence>
<evidence type="ECO:0000313" key="5">
    <source>
        <dbReference type="Proteomes" id="UP000533533"/>
    </source>
</evidence>
<proteinExistence type="predicted"/>
<feature type="domain" description="RES" evidence="1">
    <location>
        <begin position="11"/>
        <end position="138"/>
    </location>
</feature>
<dbReference type="EMBL" id="QJSQ01000014">
    <property type="protein sequence ID" value="PYE21551.1"/>
    <property type="molecule type" value="Genomic_DNA"/>
</dbReference>
<gene>
    <name evidence="3" type="ORF">C7410_114194</name>
    <name evidence="2" type="ORF">FHX59_007068</name>
</gene>
<sequence>MEFWRISNYADLRGIGGLRAPGRWHHRGQPVVYLAENPALALLETMVHHEFGSPQALPDNYQLLRVEITGDVAMAELTANVIPDDWRENADWTQAAGSEWLAGGQELLLKVPSAILPRSYNYLFNPLHPGAASATIAEALRVPYDPRIRAMSMAVRNRANPSTCS</sequence>
<dbReference type="Proteomes" id="UP000247772">
    <property type="component" value="Unassembled WGS sequence"/>
</dbReference>
<dbReference type="SMART" id="SM00953">
    <property type="entry name" value="RES"/>
    <property type="match status" value="1"/>
</dbReference>
<organism evidence="3 4">
    <name type="scientific">Paraburkholderia silvatlantica</name>
    <dbReference type="NCBI Taxonomy" id="321895"/>
    <lineage>
        <taxon>Bacteria</taxon>
        <taxon>Pseudomonadati</taxon>
        <taxon>Pseudomonadota</taxon>
        <taxon>Betaproteobacteria</taxon>
        <taxon>Burkholderiales</taxon>
        <taxon>Burkholderiaceae</taxon>
        <taxon>Paraburkholderia</taxon>
    </lineage>
</organism>